<proteinExistence type="predicted"/>
<dbReference type="Proteomes" id="UP001603857">
    <property type="component" value="Unassembled WGS sequence"/>
</dbReference>
<reference evidence="1 2" key="1">
    <citation type="submission" date="2024-08" db="EMBL/GenBank/DDBJ databases">
        <title>Insights into the chromosomal genome structure of Flemingia macrophylla.</title>
        <authorList>
            <person name="Ding Y."/>
            <person name="Zhao Y."/>
            <person name="Bi W."/>
            <person name="Wu M."/>
            <person name="Zhao G."/>
            <person name="Gong Y."/>
            <person name="Li W."/>
            <person name="Zhang P."/>
        </authorList>
    </citation>
    <scope>NUCLEOTIDE SEQUENCE [LARGE SCALE GENOMIC DNA]</scope>
    <source>
        <strain evidence="1">DYQJB</strain>
        <tissue evidence="1">Leaf</tissue>
    </source>
</reference>
<dbReference type="AlphaFoldDB" id="A0ABD1LH46"/>
<dbReference type="PANTHER" id="PTHR33526:SF4">
    <property type="entry name" value="OS07G0123800 PROTEIN"/>
    <property type="match status" value="1"/>
</dbReference>
<evidence type="ECO:0000313" key="2">
    <source>
        <dbReference type="Proteomes" id="UP001603857"/>
    </source>
</evidence>
<dbReference type="EMBL" id="JBGMDY010000009">
    <property type="protein sequence ID" value="KAL2322855.1"/>
    <property type="molecule type" value="Genomic_DNA"/>
</dbReference>
<evidence type="ECO:0000313" key="1">
    <source>
        <dbReference type="EMBL" id="KAL2322855.1"/>
    </source>
</evidence>
<sequence length="150" mass="17172">MTKQKERRKESKLRQYLKAPLRFLRKARDMYVRGMVVCSAQFSYVDVYMGCPSGQLSSVPRSFSVNSASTSQDDFKDLVRAASLRSYGNRFDFREEAEIKMSRSRSLGIGTIDENKPFEFDDGDVIKIRPNIYPRSKSYAARRGGAALFI</sequence>
<gene>
    <name evidence="1" type="ORF">Fmac_027234</name>
</gene>
<dbReference type="PANTHER" id="PTHR33526">
    <property type="entry name" value="OS07G0123800 PROTEIN"/>
    <property type="match status" value="1"/>
</dbReference>
<name>A0ABD1LH46_9FABA</name>
<comment type="caution">
    <text evidence="1">The sequence shown here is derived from an EMBL/GenBank/DDBJ whole genome shotgun (WGS) entry which is preliminary data.</text>
</comment>
<accession>A0ABD1LH46</accession>
<dbReference type="PIRSF" id="PIRSF031279">
    <property type="entry name" value="UCP031279"/>
    <property type="match status" value="1"/>
</dbReference>
<keyword evidence="2" id="KW-1185">Reference proteome</keyword>
<dbReference type="InterPro" id="IPR016972">
    <property type="entry name" value="UCP031279"/>
</dbReference>
<organism evidence="1 2">
    <name type="scientific">Flemingia macrophylla</name>
    <dbReference type="NCBI Taxonomy" id="520843"/>
    <lineage>
        <taxon>Eukaryota</taxon>
        <taxon>Viridiplantae</taxon>
        <taxon>Streptophyta</taxon>
        <taxon>Embryophyta</taxon>
        <taxon>Tracheophyta</taxon>
        <taxon>Spermatophyta</taxon>
        <taxon>Magnoliopsida</taxon>
        <taxon>eudicotyledons</taxon>
        <taxon>Gunneridae</taxon>
        <taxon>Pentapetalae</taxon>
        <taxon>rosids</taxon>
        <taxon>fabids</taxon>
        <taxon>Fabales</taxon>
        <taxon>Fabaceae</taxon>
        <taxon>Papilionoideae</taxon>
        <taxon>50 kb inversion clade</taxon>
        <taxon>NPAAA clade</taxon>
        <taxon>indigoferoid/millettioid clade</taxon>
        <taxon>Phaseoleae</taxon>
        <taxon>Flemingia</taxon>
    </lineage>
</organism>
<protein>
    <submittedName>
        <fullName evidence="1">Uncharacterized protein</fullName>
    </submittedName>
</protein>